<keyword evidence="6 8" id="KW-0472">Membrane</keyword>
<dbReference type="Proteomes" id="UP000019132">
    <property type="component" value="Unassembled WGS sequence"/>
</dbReference>
<evidence type="ECO:0000256" key="6">
    <source>
        <dbReference type="ARBA" id="ARBA00023136"/>
    </source>
</evidence>
<keyword evidence="5 8" id="KW-1133">Transmembrane helix</keyword>
<reference evidence="10" key="1">
    <citation type="journal article" date="2010" name="Genome Biol.">
        <title>Genome sequence of the necrotrophic plant pathogen Pythium ultimum reveals original pathogenicity mechanisms and effector repertoire.</title>
        <authorList>
            <person name="Levesque C.A."/>
            <person name="Brouwer H."/>
            <person name="Cano L."/>
            <person name="Hamilton J.P."/>
            <person name="Holt C."/>
            <person name="Huitema E."/>
            <person name="Raffaele S."/>
            <person name="Robideau G.P."/>
            <person name="Thines M."/>
            <person name="Win J."/>
            <person name="Zerillo M.M."/>
            <person name="Beakes G.W."/>
            <person name="Boore J.L."/>
            <person name="Busam D."/>
            <person name="Dumas B."/>
            <person name="Ferriera S."/>
            <person name="Fuerstenberg S.I."/>
            <person name="Gachon C.M."/>
            <person name="Gaulin E."/>
            <person name="Govers F."/>
            <person name="Grenville-Briggs L."/>
            <person name="Horner N."/>
            <person name="Hostetler J."/>
            <person name="Jiang R.H."/>
            <person name="Johnson J."/>
            <person name="Krajaejun T."/>
            <person name="Lin H."/>
            <person name="Meijer H.J."/>
            <person name="Moore B."/>
            <person name="Morris P."/>
            <person name="Phuntmart V."/>
            <person name="Puiu D."/>
            <person name="Shetty J."/>
            <person name="Stajich J.E."/>
            <person name="Tripathy S."/>
            <person name="Wawra S."/>
            <person name="van West P."/>
            <person name="Whitty B.R."/>
            <person name="Coutinho P.M."/>
            <person name="Henrissat B."/>
            <person name="Martin F."/>
            <person name="Thomas P.D."/>
            <person name="Tyler B.M."/>
            <person name="De Vries R.P."/>
            <person name="Kamoun S."/>
            <person name="Yandell M."/>
            <person name="Tisserat N."/>
            <person name="Buell C.R."/>
        </authorList>
    </citation>
    <scope>NUCLEOTIDE SEQUENCE</scope>
    <source>
        <strain evidence="10">DAOM:BR144</strain>
    </source>
</reference>
<sequence>MSSAWEQWGAKRPANGGAQDAFQSLLRSSPLAATVSSSGENGAYSLQKMWDSARDLTKNAVSGIVVAGSPANSTVSTVGSATDLEALESGQMRASGGDTSAEDVESATATWPFFRRKSNTENALLPTMSWNTRFKYFVGMTLMGLMFFGMASIFLPLIMIRPSKFALSFTFGSLCLMGALAMLKGPAAYAASLLEPKRLLLTTAYFLTLAFGMVFMKAARGMLQTFARLFR</sequence>
<evidence type="ECO:0000256" key="7">
    <source>
        <dbReference type="ARBA" id="ARBA00025800"/>
    </source>
</evidence>
<dbReference type="eggNOG" id="ENOG502SBKK">
    <property type="taxonomic scope" value="Eukaryota"/>
</dbReference>
<evidence type="ECO:0000256" key="2">
    <source>
        <dbReference type="ARBA" id="ARBA00022448"/>
    </source>
</evidence>
<feature type="transmembrane region" description="Helical" evidence="8">
    <location>
        <begin position="203"/>
        <end position="223"/>
    </location>
</feature>
<dbReference type="HOGENOM" id="CLU_094087_0_0_1"/>
<dbReference type="InParanoid" id="K3W6I1"/>
<dbReference type="GO" id="GO:0016192">
    <property type="term" value="P:vesicle-mediated transport"/>
    <property type="evidence" value="ECO:0007669"/>
    <property type="project" value="InterPro"/>
</dbReference>
<comment type="subcellular location">
    <subcellularLocation>
        <location evidence="1 8">Membrane</location>
        <topology evidence="1 8">Multi-pass membrane protein</topology>
    </subcellularLocation>
</comment>
<comment type="similarity">
    <text evidence="7 8">Belongs to the SFT2 family.</text>
</comment>
<evidence type="ECO:0000256" key="3">
    <source>
        <dbReference type="ARBA" id="ARBA00022692"/>
    </source>
</evidence>
<dbReference type="AlphaFoldDB" id="K3W6I1"/>
<keyword evidence="3 8" id="KW-0812">Transmembrane</keyword>
<dbReference type="Pfam" id="PF04178">
    <property type="entry name" value="Got1"/>
    <property type="match status" value="1"/>
</dbReference>
<evidence type="ECO:0000256" key="4">
    <source>
        <dbReference type="ARBA" id="ARBA00022927"/>
    </source>
</evidence>
<name>K3W6I1_GLOUD</name>
<dbReference type="EMBL" id="GL376636">
    <property type="status" value="NOT_ANNOTATED_CDS"/>
    <property type="molecule type" value="Genomic_DNA"/>
</dbReference>
<keyword evidence="2 8" id="KW-0813">Transport</keyword>
<dbReference type="STRING" id="431595.K3W6I1"/>
<reference evidence="10" key="2">
    <citation type="submission" date="2010-04" db="EMBL/GenBank/DDBJ databases">
        <authorList>
            <person name="Buell R."/>
            <person name="Hamilton J."/>
            <person name="Hostetler J."/>
        </authorList>
    </citation>
    <scope>NUCLEOTIDE SEQUENCE [LARGE SCALE GENOMIC DNA]</scope>
    <source>
        <strain evidence="10">DAOM:BR144</strain>
    </source>
</reference>
<evidence type="ECO:0000256" key="1">
    <source>
        <dbReference type="ARBA" id="ARBA00004141"/>
    </source>
</evidence>
<organism evidence="9 10">
    <name type="scientific">Globisporangium ultimum (strain ATCC 200006 / CBS 805.95 / DAOM BR144)</name>
    <name type="common">Pythium ultimum</name>
    <dbReference type="NCBI Taxonomy" id="431595"/>
    <lineage>
        <taxon>Eukaryota</taxon>
        <taxon>Sar</taxon>
        <taxon>Stramenopiles</taxon>
        <taxon>Oomycota</taxon>
        <taxon>Peronosporomycetes</taxon>
        <taxon>Pythiales</taxon>
        <taxon>Pythiaceae</taxon>
        <taxon>Globisporangium</taxon>
    </lineage>
</organism>
<dbReference type="EnsemblProtists" id="PYU1_T000572">
    <property type="protein sequence ID" value="PYU1_T000572"/>
    <property type="gene ID" value="PYU1_G000572"/>
</dbReference>
<dbReference type="PANTHER" id="PTHR23137">
    <property type="entry name" value="VESICLE TRANSPORT PROTEIN-RELATED"/>
    <property type="match status" value="1"/>
</dbReference>
<keyword evidence="10" id="KW-1185">Reference proteome</keyword>
<dbReference type="GO" id="GO:0012505">
    <property type="term" value="C:endomembrane system"/>
    <property type="evidence" value="ECO:0007669"/>
    <property type="project" value="UniProtKB-ARBA"/>
</dbReference>
<comment type="function">
    <text evidence="8">May be involved in fusion of retrograde transport vesicles derived from an endocytic compartment with the Golgi complex.</text>
</comment>
<dbReference type="VEuPathDB" id="FungiDB:PYU1_G000572"/>
<dbReference type="InterPro" id="IPR007305">
    <property type="entry name" value="Vesicle_transpt_Got1/SFT2"/>
</dbReference>
<accession>K3W6I1</accession>
<comment type="caution">
    <text evidence="8">Lacks conserved residue(s) required for the propagation of feature annotation.</text>
</comment>
<dbReference type="GO" id="GO:0005737">
    <property type="term" value="C:cytoplasm"/>
    <property type="evidence" value="ECO:0007669"/>
    <property type="project" value="UniProtKB-ARBA"/>
</dbReference>
<dbReference type="GO" id="GO:0015031">
    <property type="term" value="P:protein transport"/>
    <property type="evidence" value="ECO:0007669"/>
    <property type="project" value="UniProtKB-KW"/>
</dbReference>
<reference evidence="9" key="3">
    <citation type="submission" date="2015-02" db="UniProtKB">
        <authorList>
            <consortium name="EnsemblProtists"/>
        </authorList>
    </citation>
    <scope>IDENTIFICATION</scope>
    <source>
        <strain evidence="9">DAOM BR144</strain>
    </source>
</reference>
<keyword evidence="4 8" id="KW-0653">Protein transport</keyword>
<dbReference type="PANTHER" id="PTHR23137:SF36">
    <property type="entry name" value="VESICLE TRANSPORT PROTEIN SFT2C"/>
    <property type="match status" value="1"/>
</dbReference>
<feature type="transmembrane region" description="Helical" evidence="8">
    <location>
        <begin position="136"/>
        <end position="158"/>
    </location>
</feature>
<dbReference type="OMA" id="NTRFKYF"/>
<feature type="transmembrane region" description="Helical" evidence="8">
    <location>
        <begin position="165"/>
        <end position="183"/>
    </location>
</feature>
<dbReference type="InterPro" id="IPR011691">
    <property type="entry name" value="Vesicle_transpt_SFT2"/>
</dbReference>
<proteinExistence type="inferred from homology"/>
<dbReference type="GO" id="GO:0016020">
    <property type="term" value="C:membrane"/>
    <property type="evidence" value="ECO:0007669"/>
    <property type="project" value="UniProtKB-SubCell"/>
</dbReference>
<evidence type="ECO:0000256" key="8">
    <source>
        <dbReference type="RuleBase" id="RU363111"/>
    </source>
</evidence>
<protein>
    <recommendedName>
        <fullName evidence="8">Vesicle transport protein</fullName>
    </recommendedName>
</protein>
<evidence type="ECO:0000313" key="9">
    <source>
        <dbReference type="EnsemblProtists" id="PYU1_T000572"/>
    </source>
</evidence>
<evidence type="ECO:0000256" key="5">
    <source>
        <dbReference type="ARBA" id="ARBA00022989"/>
    </source>
</evidence>
<evidence type="ECO:0000313" key="10">
    <source>
        <dbReference type="Proteomes" id="UP000019132"/>
    </source>
</evidence>